<feature type="transmembrane region" description="Helical" evidence="1">
    <location>
        <begin position="35"/>
        <end position="54"/>
    </location>
</feature>
<keyword evidence="1" id="KW-1133">Transmembrane helix</keyword>
<dbReference type="InterPro" id="IPR014509">
    <property type="entry name" value="YjdF-like"/>
</dbReference>
<evidence type="ECO:0000256" key="1">
    <source>
        <dbReference type="SAM" id="Phobius"/>
    </source>
</evidence>
<accession>A0A2N5WX00</accession>
<reference evidence="2 3" key="1">
    <citation type="submission" date="2018-01" db="EMBL/GenBank/DDBJ databases">
        <title>The draft genome sequence of Halioglobus lutimaris HF004.</title>
        <authorList>
            <person name="Du Z.-J."/>
            <person name="Shi M.-J."/>
        </authorList>
    </citation>
    <scope>NUCLEOTIDE SEQUENCE [LARGE SCALE GENOMIC DNA]</scope>
    <source>
        <strain evidence="2 3">HF004</strain>
    </source>
</reference>
<feature type="transmembrane region" description="Helical" evidence="1">
    <location>
        <begin position="130"/>
        <end position="149"/>
    </location>
</feature>
<evidence type="ECO:0000313" key="2">
    <source>
        <dbReference type="EMBL" id="PLW66764.1"/>
    </source>
</evidence>
<dbReference type="AlphaFoldDB" id="A0A2N5WX00"/>
<feature type="transmembrane region" description="Helical" evidence="1">
    <location>
        <begin position="179"/>
        <end position="197"/>
    </location>
</feature>
<sequence length="222" mass="25636">MYEPDAATRVKRWLVLIVVTLMAIDFVFVVADERWLSAFLIMAIALLISLVTVFSDRLIVQIPSEFQVLALGFVFCALFLGEVKSYYDRIWWWDIALHSTSGLLMGILGFLLVYVLNASQKIAFSMTPHFIAFFAFMFSVAVGAIWEIFEFSMDSLFGTRMQKPMFNDASGLTDTMWDMIVNTVGAAIISVMGWWYMKNERRSFIDSWIQKFVDRNPDWFES</sequence>
<feature type="transmembrane region" description="Helical" evidence="1">
    <location>
        <begin position="66"/>
        <end position="83"/>
    </location>
</feature>
<evidence type="ECO:0000313" key="3">
    <source>
        <dbReference type="Proteomes" id="UP000235005"/>
    </source>
</evidence>
<gene>
    <name evidence="2" type="ORF">C0039_20155</name>
</gene>
<dbReference type="RefSeq" id="WP_076001334.1">
    <property type="nucleotide sequence ID" value="NZ_PKUS01000049.1"/>
</dbReference>
<comment type="caution">
    <text evidence="2">The sequence shown here is derived from an EMBL/GenBank/DDBJ whole genome shotgun (WGS) entry which is preliminary data.</text>
</comment>
<keyword evidence="3" id="KW-1185">Reference proteome</keyword>
<dbReference type="Pfam" id="PF09997">
    <property type="entry name" value="DUF2238"/>
    <property type="match status" value="1"/>
</dbReference>
<dbReference type="Proteomes" id="UP000235005">
    <property type="component" value="Unassembled WGS sequence"/>
</dbReference>
<dbReference type="OrthoDB" id="4966203at2"/>
<name>A0A2N5WX00_9GAMM</name>
<evidence type="ECO:0008006" key="4">
    <source>
        <dbReference type="Google" id="ProtNLM"/>
    </source>
</evidence>
<keyword evidence="1" id="KW-0812">Transmembrane</keyword>
<keyword evidence="1" id="KW-0472">Membrane</keyword>
<proteinExistence type="predicted"/>
<organism evidence="2 3">
    <name type="scientific">Pseudohalioglobus lutimaris</name>
    <dbReference type="NCBI Taxonomy" id="1737061"/>
    <lineage>
        <taxon>Bacteria</taxon>
        <taxon>Pseudomonadati</taxon>
        <taxon>Pseudomonadota</taxon>
        <taxon>Gammaproteobacteria</taxon>
        <taxon>Cellvibrionales</taxon>
        <taxon>Halieaceae</taxon>
        <taxon>Pseudohalioglobus</taxon>
    </lineage>
</organism>
<protein>
    <recommendedName>
        <fullName evidence="4">DUF2238 domain-containing protein</fullName>
    </recommendedName>
</protein>
<feature type="transmembrane region" description="Helical" evidence="1">
    <location>
        <begin position="12"/>
        <end position="29"/>
    </location>
</feature>
<dbReference type="EMBL" id="PKUS01000049">
    <property type="protein sequence ID" value="PLW66764.1"/>
    <property type="molecule type" value="Genomic_DNA"/>
</dbReference>
<feature type="transmembrane region" description="Helical" evidence="1">
    <location>
        <begin position="95"/>
        <end position="118"/>
    </location>
</feature>